<evidence type="ECO:0000313" key="2">
    <source>
        <dbReference type="EMBL" id="KAL0115849.1"/>
    </source>
</evidence>
<reference evidence="2 3" key="1">
    <citation type="submission" date="2023-03" db="EMBL/GenBank/DDBJ databases">
        <title>High recombination rates correlate with genetic variation in Cardiocondyla obscurior ants.</title>
        <authorList>
            <person name="Errbii M."/>
        </authorList>
    </citation>
    <scope>NUCLEOTIDE SEQUENCE [LARGE SCALE GENOMIC DNA]</scope>
    <source>
        <strain evidence="2">Alpha-2009</strain>
        <tissue evidence="2">Whole body</tissue>
    </source>
</reference>
<sequence>MTFLSSKYRCSRQPSSSPLSLPFPRPTTQDVSTRRSHIVVEQRSTLAKVPSPVPSSVQPTRRASRDDLSFLQTALRSGPAEVLGSVGASGRPTTQRASLDLYTPNIFYADN</sequence>
<comment type="caution">
    <text evidence="2">The sequence shown here is derived from an EMBL/GenBank/DDBJ whole genome shotgun (WGS) entry which is preliminary data.</text>
</comment>
<name>A0AAW2FLD0_9HYME</name>
<keyword evidence="3" id="KW-1185">Reference proteome</keyword>
<dbReference type="EMBL" id="JADYXP020000010">
    <property type="protein sequence ID" value="KAL0115849.1"/>
    <property type="molecule type" value="Genomic_DNA"/>
</dbReference>
<proteinExistence type="predicted"/>
<feature type="region of interest" description="Disordered" evidence="1">
    <location>
        <begin position="1"/>
        <end position="64"/>
    </location>
</feature>
<evidence type="ECO:0000313" key="3">
    <source>
        <dbReference type="Proteomes" id="UP001430953"/>
    </source>
</evidence>
<accession>A0AAW2FLD0</accession>
<protein>
    <submittedName>
        <fullName evidence="2">Uncharacterized protein</fullName>
    </submittedName>
</protein>
<evidence type="ECO:0000256" key="1">
    <source>
        <dbReference type="SAM" id="MobiDB-lite"/>
    </source>
</evidence>
<organism evidence="2 3">
    <name type="scientific">Cardiocondyla obscurior</name>
    <dbReference type="NCBI Taxonomy" id="286306"/>
    <lineage>
        <taxon>Eukaryota</taxon>
        <taxon>Metazoa</taxon>
        <taxon>Ecdysozoa</taxon>
        <taxon>Arthropoda</taxon>
        <taxon>Hexapoda</taxon>
        <taxon>Insecta</taxon>
        <taxon>Pterygota</taxon>
        <taxon>Neoptera</taxon>
        <taxon>Endopterygota</taxon>
        <taxon>Hymenoptera</taxon>
        <taxon>Apocrita</taxon>
        <taxon>Aculeata</taxon>
        <taxon>Formicoidea</taxon>
        <taxon>Formicidae</taxon>
        <taxon>Myrmicinae</taxon>
        <taxon>Cardiocondyla</taxon>
    </lineage>
</organism>
<gene>
    <name evidence="2" type="ORF">PUN28_011016</name>
</gene>
<feature type="compositionally biased region" description="Low complexity" evidence="1">
    <location>
        <begin position="11"/>
        <end position="22"/>
    </location>
</feature>
<dbReference type="AlphaFoldDB" id="A0AAW2FLD0"/>
<dbReference type="Proteomes" id="UP001430953">
    <property type="component" value="Unassembled WGS sequence"/>
</dbReference>